<feature type="chain" id="PRO_5020217897" evidence="1">
    <location>
        <begin position="21"/>
        <end position="191"/>
    </location>
</feature>
<dbReference type="KEGG" id="sgra:EX895_003768"/>
<dbReference type="GeneID" id="40726663"/>
<accession>A0A4U7KRM2</accession>
<dbReference type="AlphaFoldDB" id="A0A4U7KRM2"/>
<dbReference type="Proteomes" id="UP000306050">
    <property type="component" value="Chromosome SGRAM_22"/>
</dbReference>
<name>A0A4U7KRM2_9BASI</name>
<comment type="caution">
    <text evidence="2">The sequence shown here is derived from an EMBL/GenBank/DDBJ whole genome shotgun (WGS) entry which is preliminary data.</text>
</comment>
<evidence type="ECO:0000313" key="2">
    <source>
        <dbReference type="EMBL" id="TKY87091.1"/>
    </source>
</evidence>
<proteinExistence type="predicted"/>
<feature type="signal peptide" evidence="1">
    <location>
        <begin position="1"/>
        <end position="20"/>
    </location>
</feature>
<keyword evidence="3" id="KW-1185">Reference proteome</keyword>
<dbReference type="PROSITE" id="PS51257">
    <property type="entry name" value="PROKAR_LIPOPROTEIN"/>
    <property type="match status" value="1"/>
</dbReference>
<evidence type="ECO:0000313" key="3">
    <source>
        <dbReference type="Proteomes" id="UP000306050"/>
    </source>
</evidence>
<sequence length="191" mass="20442">MKTCTLILPLVFAAISCTAARIVHDEHDVPSGPNPTSNSYGLSWKQTHEKATNQTQGGLGSSVSGYFPEMSKEKIGLGCGINWGNGSLHAGFDGGDPDNGVGGGFDWKPHALSSIVGVHFKGTKINLNMTITEQNTVLFNVNGFDLDWDKVLQQQLHKDAEKDGEGYGGEFPAVTDFKHTGPALLDDENLP</sequence>
<organism evidence="2 3">
    <name type="scientific">Sporisorium graminicola</name>
    <dbReference type="NCBI Taxonomy" id="280036"/>
    <lineage>
        <taxon>Eukaryota</taxon>
        <taxon>Fungi</taxon>
        <taxon>Dikarya</taxon>
        <taxon>Basidiomycota</taxon>
        <taxon>Ustilaginomycotina</taxon>
        <taxon>Ustilaginomycetes</taxon>
        <taxon>Ustilaginales</taxon>
        <taxon>Ustilaginaceae</taxon>
        <taxon>Sporisorium</taxon>
    </lineage>
</organism>
<reference evidence="2 3" key="1">
    <citation type="submission" date="2019-05" db="EMBL/GenBank/DDBJ databases">
        <title>Sporisorium graminicola CBS 10092 draft sequencing and annotation.</title>
        <authorList>
            <person name="Solano-Gonzalez S."/>
            <person name="Caddick M.X."/>
            <person name="Darby A."/>
        </authorList>
    </citation>
    <scope>NUCLEOTIDE SEQUENCE [LARGE SCALE GENOMIC DNA]</scope>
    <source>
        <strain evidence="2 3">CBS 10092</strain>
    </source>
</reference>
<dbReference type="EMBL" id="SRRM01000014">
    <property type="protein sequence ID" value="TKY87091.1"/>
    <property type="molecule type" value="Genomic_DNA"/>
</dbReference>
<dbReference type="OrthoDB" id="2550448at2759"/>
<dbReference type="RefSeq" id="XP_029739076.1">
    <property type="nucleotide sequence ID" value="XM_029884366.1"/>
</dbReference>
<gene>
    <name evidence="2" type="ORF">EX895_003768</name>
</gene>
<protein>
    <submittedName>
        <fullName evidence="2">Uncharacterized protein</fullName>
    </submittedName>
</protein>
<evidence type="ECO:0000256" key="1">
    <source>
        <dbReference type="SAM" id="SignalP"/>
    </source>
</evidence>
<keyword evidence="1" id="KW-0732">Signal</keyword>